<gene>
    <name evidence="7" type="ORF">Ahy_B10g106563</name>
</gene>
<dbReference type="EC" id="2.5.1.18" evidence="1"/>
<evidence type="ECO:0000313" key="7">
    <source>
        <dbReference type="EMBL" id="RYQ86957.1"/>
    </source>
</evidence>
<comment type="catalytic activity">
    <reaction evidence="3">
        <text>RX + glutathione = an S-substituted glutathione + a halide anion + H(+)</text>
        <dbReference type="Rhea" id="RHEA:16437"/>
        <dbReference type="ChEBI" id="CHEBI:15378"/>
        <dbReference type="ChEBI" id="CHEBI:16042"/>
        <dbReference type="ChEBI" id="CHEBI:17792"/>
        <dbReference type="ChEBI" id="CHEBI:57925"/>
        <dbReference type="ChEBI" id="CHEBI:90779"/>
        <dbReference type="EC" id="2.5.1.18"/>
    </reaction>
</comment>
<dbReference type="Pfam" id="PF02798">
    <property type="entry name" value="GST_N"/>
    <property type="match status" value="3"/>
</dbReference>
<keyword evidence="2" id="KW-0808">Transferase</keyword>
<dbReference type="GO" id="GO:0005737">
    <property type="term" value="C:cytoplasm"/>
    <property type="evidence" value="ECO:0007669"/>
    <property type="project" value="TreeGrafter"/>
</dbReference>
<dbReference type="Gene3D" id="3.40.30.10">
    <property type="entry name" value="Glutaredoxin"/>
    <property type="match status" value="3"/>
</dbReference>
<evidence type="ECO:0000259" key="5">
    <source>
        <dbReference type="PROSITE" id="PS50404"/>
    </source>
</evidence>
<dbReference type="InterPro" id="IPR004045">
    <property type="entry name" value="Glutathione_S-Trfase_N"/>
</dbReference>
<name>A0A444XBF2_ARAHY</name>
<comment type="caution">
    <text evidence="7">The sequence shown here is derived from an EMBL/GenBank/DDBJ whole genome shotgun (WGS) entry which is preliminary data.</text>
</comment>
<dbReference type="GO" id="GO:0006749">
    <property type="term" value="P:glutathione metabolic process"/>
    <property type="evidence" value="ECO:0007669"/>
    <property type="project" value="InterPro"/>
</dbReference>
<dbReference type="PANTHER" id="PTHR11260:SF474">
    <property type="entry name" value="GLUTATHIONE TRANSFERASE"/>
    <property type="match status" value="1"/>
</dbReference>
<dbReference type="CDD" id="cd03185">
    <property type="entry name" value="GST_C_Tau"/>
    <property type="match status" value="2"/>
</dbReference>
<keyword evidence="8" id="KW-1185">Reference proteome</keyword>
<protein>
    <recommendedName>
        <fullName evidence="1">glutathione transferase</fullName>
        <ecNumber evidence="1">2.5.1.18</ecNumber>
    </recommendedName>
</protein>
<dbReference type="Proteomes" id="UP000289738">
    <property type="component" value="Chromosome B10"/>
</dbReference>
<dbReference type="FunFam" id="1.20.1050.10:FF:000012">
    <property type="entry name" value="Tau class glutathione S-transferase"/>
    <property type="match status" value="2"/>
</dbReference>
<evidence type="ECO:0000256" key="2">
    <source>
        <dbReference type="ARBA" id="ARBA00022679"/>
    </source>
</evidence>
<dbReference type="PROSITE" id="PS50405">
    <property type="entry name" value="GST_CTER"/>
    <property type="match status" value="2"/>
</dbReference>
<dbReference type="CDD" id="cd03058">
    <property type="entry name" value="GST_N_Tau"/>
    <property type="match status" value="3"/>
</dbReference>
<feature type="coiled-coil region" evidence="4">
    <location>
        <begin position="118"/>
        <end position="145"/>
    </location>
</feature>
<dbReference type="PROSITE" id="PS50404">
    <property type="entry name" value="GST_NTER"/>
    <property type="match status" value="3"/>
</dbReference>
<feature type="domain" description="GST N-terminal" evidence="5">
    <location>
        <begin position="163"/>
        <end position="242"/>
    </location>
</feature>
<dbReference type="STRING" id="3818.A0A444XBF2"/>
<sequence length="599" mass="69618">MGSKDVKVVSYWASPFGKRAEWALKLKGVEYDYIEEDIYNKSDLLLELNPVHKKVPVLVHGNKAIAESFVILEYIDETWKQYPLMPHDPYQRAHARFWAISAEQKVGEGSWIALIKSGEEKEKALDTASEVLEKIEEEIKVKDEKGIIEVKWQTWSKTMERREDVKLFNFHASPFGQRVIWALKLKGVDYECIEEDIFNKSNLLLELNPVHKKVPVLVHCNKPIAESLVILEYIDETWKQYPLMPQNPCQRAHARFWANFAEHKLLDAAWMAMRSSGEEQEKAVNEAREAVEKLEEEIKGKRFFGRDYIGFLDIAIGWISYWIPVWEEVGSMKILDPLKFPAINAWITNFLSHPTINDTLPQRDKMVVYYHSRRKETMGSKDVKVLNFWVSPFGKRVEWALKLKGVEYEYIEEDISNKSNLLLELNPVYKKVPVLVHGNKAIAESFVILEYIDETWKQYPLMPHDPYERAHARFWATSAQQKLGKEGSWTALIKSGEEKEKALNTASEVLEKLEEEIKGKKFFGGDNIGYLDIALGWISYIIPIWEEVGSIQIIDRLKLPAINEWMTNFLNHPVVKDSLPPRDKALDYYHLSVKKHTPN</sequence>
<reference evidence="7 8" key="1">
    <citation type="submission" date="2019-01" db="EMBL/GenBank/DDBJ databases">
        <title>Sequencing of cultivated peanut Arachis hypogaea provides insights into genome evolution and oil improvement.</title>
        <authorList>
            <person name="Chen X."/>
        </authorList>
    </citation>
    <scope>NUCLEOTIDE SEQUENCE [LARGE SCALE GENOMIC DNA]</scope>
    <source>
        <strain evidence="8">cv. Fuhuasheng</strain>
        <tissue evidence="7">Leaves</tissue>
    </source>
</reference>
<dbReference type="Pfam" id="PF00043">
    <property type="entry name" value="GST_C"/>
    <property type="match status" value="2"/>
</dbReference>
<dbReference type="InterPro" id="IPR036282">
    <property type="entry name" value="Glutathione-S-Trfase_C_sf"/>
</dbReference>
<organism evidence="7 8">
    <name type="scientific">Arachis hypogaea</name>
    <name type="common">Peanut</name>
    <dbReference type="NCBI Taxonomy" id="3818"/>
    <lineage>
        <taxon>Eukaryota</taxon>
        <taxon>Viridiplantae</taxon>
        <taxon>Streptophyta</taxon>
        <taxon>Embryophyta</taxon>
        <taxon>Tracheophyta</taxon>
        <taxon>Spermatophyta</taxon>
        <taxon>Magnoliopsida</taxon>
        <taxon>eudicotyledons</taxon>
        <taxon>Gunneridae</taxon>
        <taxon>Pentapetalae</taxon>
        <taxon>rosids</taxon>
        <taxon>fabids</taxon>
        <taxon>Fabales</taxon>
        <taxon>Fabaceae</taxon>
        <taxon>Papilionoideae</taxon>
        <taxon>50 kb inversion clade</taxon>
        <taxon>dalbergioids sensu lato</taxon>
        <taxon>Dalbergieae</taxon>
        <taxon>Pterocarpus clade</taxon>
        <taxon>Arachis</taxon>
    </lineage>
</organism>
<evidence type="ECO:0000256" key="3">
    <source>
        <dbReference type="ARBA" id="ARBA00047960"/>
    </source>
</evidence>
<dbReference type="EMBL" id="SDMP01000020">
    <property type="protein sequence ID" value="RYQ86957.1"/>
    <property type="molecule type" value="Genomic_DNA"/>
</dbReference>
<dbReference type="FunFam" id="3.40.30.10:FF:000014">
    <property type="entry name" value="Tau class glutathione S-transferase"/>
    <property type="match status" value="3"/>
</dbReference>
<dbReference type="SFLD" id="SFLDG01152">
    <property type="entry name" value="Main.3:_Omega-_and_Tau-like"/>
    <property type="match status" value="3"/>
</dbReference>
<dbReference type="SFLD" id="SFLDS00019">
    <property type="entry name" value="Glutathione_Transferase_(cytos"/>
    <property type="match status" value="3"/>
</dbReference>
<dbReference type="InterPro" id="IPR040079">
    <property type="entry name" value="Glutathione_S-Trfase"/>
</dbReference>
<feature type="domain" description="GST C-terminal" evidence="6">
    <location>
        <begin position="247"/>
        <end position="367"/>
    </location>
</feature>
<dbReference type="PANTHER" id="PTHR11260">
    <property type="entry name" value="GLUTATHIONE S-TRANSFERASE, GST, SUPERFAMILY, GST DOMAIN CONTAINING"/>
    <property type="match status" value="1"/>
</dbReference>
<dbReference type="InterPro" id="IPR010987">
    <property type="entry name" value="Glutathione-S-Trfase_C-like"/>
</dbReference>
<accession>A0A444XBF2</accession>
<evidence type="ECO:0000259" key="6">
    <source>
        <dbReference type="PROSITE" id="PS50405"/>
    </source>
</evidence>
<feature type="domain" description="GST N-terminal" evidence="5">
    <location>
        <begin position="381"/>
        <end position="460"/>
    </location>
</feature>
<dbReference type="AlphaFoldDB" id="A0A444XBF2"/>
<dbReference type="InterPro" id="IPR045074">
    <property type="entry name" value="GST_C_Tau"/>
</dbReference>
<evidence type="ECO:0000313" key="8">
    <source>
        <dbReference type="Proteomes" id="UP000289738"/>
    </source>
</evidence>
<dbReference type="SUPFAM" id="SSF47616">
    <property type="entry name" value="GST C-terminal domain-like"/>
    <property type="match status" value="3"/>
</dbReference>
<dbReference type="GO" id="GO:0004364">
    <property type="term" value="F:glutathione transferase activity"/>
    <property type="evidence" value="ECO:0007669"/>
    <property type="project" value="UniProtKB-EC"/>
</dbReference>
<evidence type="ECO:0000256" key="1">
    <source>
        <dbReference type="ARBA" id="ARBA00012452"/>
    </source>
</evidence>
<dbReference type="InterPro" id="IPR045073">
    <property type="entry name" value="Omega/Tau-like"/>
</dbReference>
<feature type="domain" description="GST N-terminal" evidence="5">
    <location>
        <begin position="4"/>
        <end position="83"/>
    </location>
</feature>
<proteinExistence type="predicted"/>
<keyword evidence="4" id="KW-0175">Coiled coil</keyword>
<dbReference type="SUPFAM" id="SSF52833">
    <property type="entry name" value="Thioredoxin-like"/>
    <property type="match status" value="3"/>
</dbReference>
<dbReference type="InterPro" id="IPR004046">
    <property type="entry name" value="GST_C"/>
</dbReference>
<dbReference type="InterPro" id="IPR036249">
    <property type="entry name" value="Thioredoxin-like_sf"/>
</dbReference>
<dbReference type="SFLD" id="SFLDG00358">
    <property type="entry name" value="Main_(cytGST)"/>
    <property type="match status" value="3"/>
</dbReference>
<evidence type="ECO:0000256" key="4">
    <source>
        <dbReference type="SAM" id="Coils"/>
    </source>
</evidence>
<feature type="domain" description="GST C-terminal" evidence="6">
    <location>
        <begin position="465"/>
        <end position="588"/>
    </location>
</feature>
<dbReference type="Gene3D" id="1.20.1050.10">
    <property type="match status" value="3"/>
</dbReference>